<feature type="active site" evidence="2">
    <location>
        <position position="12"/>
    </location>
</feature>
<name>A0A2W1JFK4_9CYAN</name>
<dbReference type="InterPro" id="IPR022829">
    <property type="entry name" value="DHNA_CoA_hydrolase"/>
</dbReference>
<keyword evidence="1 2" id="KW-0378">Hydrolase</keyword>
<dbReference type="SUPFAM" id="SSF54637">
    <property type="entry name" value="Thioesterase/thiol ester dehydrase-isomerase"/>
    <property type="match status" value="1"/>
</dbReference>
<comment type="similarity">
    <text evidence="2">Belongs to the 4-hydroxybenzoyl-CoA thioesterase family. DHNA-CoA hydrolase subfamily.</text>
</comment>
<dbReference type="PANTHER" id="PTHR31793:SF37">
    <property type="entry name" value="ACYL-COA THIOESTER HYDROLASE YBGC"/>
    <property type="match status" value="1"/>
</dbReference>
<evidence type="ECO:0000313" key="3">
    <source>
        <dbReference type="EMBL" id="PZD72493.1"/>
    </source>
</evidence>
<dbReference type="GO" id="GO:0061522">
    <property type="term" value="F:1,4-dihydroxy-2-naphthoyl-CoA thioesterase activity"/>
    <property type="evidence" value="ECO:0007669"/>
    <property type="project" value="UniProtKB-EC"/>
</dbReference>
<dbReference type="OrthoDB" id="9800856at2"/>
<comment type="catalytic activity">
    <reaction evidence="2">
        <text>1,4-dihydroxy-2-naphthoyl-CoA + H2O = 1,4-dihydroxy-2-naphthoate + CoA + H(+)</text>
        <dbReference type="Rhea" id="RHEA:26309"/>
        <dbReference type="ChEBI" id="CHEBI:11173"/>
        <dbReference type="ChEBI" id="CHEBI:15377"/>
        <dbReference type="ChEBI" id="CHEBI:15378"/>
        <dbReference type="ChEBI" id="CHEBI:57287"/>
        <dbReference type="ChEBI" id="CHEBI:58897"/>
        <dbReference type="EC" id="3.1.2.28"/>
    </reaction>
</comment>
<dbReference type="CDD" id="cd00586">
    <property type="entry name" value="4HBT"/>
    <property type="match status" value="1"/>
</dbReference>
<comment type="caution">
    <text evidence="3">The sequence shown here is derived from an EMBL/GenBank/DDBJ whole genome shotgun (WGS) entry which is preliminary data.</text>
</comment>
<gene>
    <name evidence="3" type="ORF">C1752_03713</name>
</gene>
<dbReference type="EC" id="3.1.2.28" evidence="2"/>
<dbReference type="InterPro" id="IPR050563">
    <property type="entry name" value="4-hydroxybenzoyl-CoA_TE"/>
</dbReference>
<dbReference type="Gene3D" id="3.10.129.10">
    <property type="entry name" value="Hotdog Thioesterase"/>
    <property type="match status" value="1"/>
</dbReference>
<evidence type="ECO:0000313" key="4">
    <source>
        <dbReference type="Proteomes" id="UP000248857"/>
    </source>
</evidence>
<dbReference type="UniPathway" id="UPA01057">
    <property type="reaction ID" value="UER01033"/>
</dbReference>
<organism evidence="3 4">
    <name type="scientific">Acaryochloris thomasi RCC1774</name>
    <dbReference type="NCBI Taxonomy" id="1764569"/>
    <lineage>
        <taxon>Bacteria</taxon>
        <taxon>Bacillati</taxon>
        <taxon>Cyanobacteriota</taxon>
        <taxon>Cyanophyceae</taxon>
        <taxon>Acaryochloridales</taxon>
        <taxon>Acaryochloridaceae</taxon>
        <taxon>Acaryochloris</taxon>
        <taxon>Acaryochloris thomasi</taxon>
    </lineage>
</organism>
<dbReference type="InterPro" id="IPR029069">
    <property type="entry name" value="HotDog_dom_sf"/>
</dbReference>
<dbReference type="PANTHER" id="PTHR31793">
    <property type="entry name" value="4-HYDROXYBENZOYL-COA THIOESTERASE FAMILY MEMBER"/>
    <property type="match status" value="1"/>
</dbReference>
<keyword evidence="4" id="KW-1185">Reference proteome</keyword>
<protein>
    <recommendedName>
        <fullName evidence="2">1,4-dihydroxy-2-naphthoyl-CoA hydrolase</fullName>
        <shortName evidence="2">DHNA-CoA hydrolase</shortName>
        <ecNumber evidence="2">3.1.2.28</ecNumber>
    </recommendedName>
    <alternativeName>
        <fullName evidence="2">DHNA-CoA thioesterase</fullName>
    </alternativeName>
</protein>
<reference evidence="3 4" key="1">
    <citation type="journal article" date="2018" name="Sci. Rep.">
        <title>A novel species of the marine cyanobacterium Acaryochloris with a unique pigment content and lifestyle.</title>
        <authorList>
            <person name="Partensky F."/>
            <person name="Six C."/>
            <person name="Ratin M."/>
            <person name="Garczarek L."/>
            <person name="Vaulot D."/>
            <person name="Probert I."/>
            <person name="Calteau A."/>
            <person name="Gourvil P."/>
            <person name="Marie D."/>
            <person name="Grebert T."/>
            <person name="Bouchier C."/>
            <person name="Le Panse S."/>
            <person name="Gachenot M."/>
            <person name="Rodriguez F."/>
            <person name="Garrido J.L."/>
        </authorList>
    </citation>
    <scope>NUCLEOTIDE SEQUENCE [LARGE SCALE GENOMIC DNA]</scope>
    <source>
        <strain evidence="3 4">RCC1774</strain>
    </source>
</reference>
<dbReference type="UniPathway" id="UPA00995"/>
<comment type="pathway">
    <text evidence="2">Cofactor biosynthesis; phylloquinone biosynthesis.</text>
</comment>
<comment type="pathway">
    <text evidence="2">Quinol/quinone metabolism; 1,4-dihydroxy-2-naphthoate biosynthesis; 1,4-dihydroxy-2-naphthoate from chorismate: step 7/7.</text>
</comment>
<dbReference type="Pfam" id="PF13279">
    <property type="entry name" value="4HBT_2"/>
    <property type="match status" value="1"/>
</dbReference>
<dbReference type="GO" id="GO:0042372">
    <property type="term" value="P:phylloquinone biosynthetic process"/>
    <property type="evidence" value="ECO:0007669"/>
    <property type="project" value="UniProtKB-UniRule"/>
</dbReference>
<accession>A0A2W1JFK4</accession>
<proteinExistence type="inferred from homology"/>
<evidence type="ECO:0000256" key="1">
    <source>
        <dbReference type="ARBA" id="ARBA00022801"/>
    </source>
</evidence>
<dbReference type="RefSeq" id="WP_110987110.1">
    <property type="nucleotide sequence ID" value="NZ_CAWNWM010000010.1"/>
</dbReference>
<dbReference type="GO" id="GO:0047617">
    <property type="term" value="F:fatty acyl-CoA hydrolase activity"/>
    <property type="evidence" value="ECO:0007669"/>
    <property type="project" value="TreeGrafter"/>
</dbReference>
<sequence length="135" mass="15347">MYTRTVRLRDTDAAGVSYFTSILESCHEAYEDSLAATGIDMRSFFSNPETAIPIVHAHVDFLKPTFCGDQQVIRFTVNSLSETEFEVHYEIVSTHKSEALIGKAMTRHVCINPISRDRKPLPEDIAAWLRRWSIA</sequence>
<dbReference type="EMBL" id="PQWO01000010">
    <property type="protein sequence ID" value="PZD72493.1"/>
    <property type="molecule type" value="Genomic_DNA"/>
</dbReference>
<dbReference type="AlphaFoldDB" id="A0A2W1JFK4"/>
<comment type="function">
    <text evidence="2">Catalyzes the hydrolysis of 1,4-dihydroxy-2-naphthoyl-CoA (DHNA-CoA) to 1,4-dihydroxy-2-naphthoate (DHNA), a reaction involved in phylloquinone (vitamin K1) biosynthesis.</text>
</comment>
<evidence type="ECO:0000256" key="2">
    <source>
        <dbReference type="HAMAP-Rule" id="MF_02101"/>
    </source>
</evidence>
<dbReference type="HAMAP" id="MF_02101">
    <property type="entry name" value="DHNA_CoA_hydrolase"/>
    <property type="match status" value="1"/>
</dbReference>
<dbReference type="Proteomes" id="UP000248857">
    <property type="component" value="Unassembled WGS sequence"/>
</dbReference>